<keyword evidence="2" id="KW-1185">Reference proteome</keyword>
<evidence type="ECO:0008006" key="3">
    <source>
        <dbReference type="Google" id="ProtNLM"/>
    </source>
</evidence>
<reference evidence="1 2" key="1">
    <citation type="journal article" date="2019" name="Sci. Rep.">
        <title>Orb-weaving spider Araneus ventricosus genome elucidates the spidroin gene catalogue.</title>
        <authorList>
            <person name="Kono N."/>
            <person name="Nakamura H."/>
            <person name="Ohtoshi R."/>
            <person name="Moran D.A.P."/>
            <person name="Shinohara A."/>
            <person name="Yoshida Y."/>
            <person name="Fujiwara M."/>
            <person name="Mori M."/>
            <person name="Tomita M."/>
            <person name="Arakawa K."/>
        </authorList>
    </citation>
    <scope>NUCLEOTIDE SEQUENCE [LARGE SCALE GENOMIC DNA]</scope>
</reference>
<organism evidence="1 2">
    <name type="scientific">Araneus ventricosus</name>
    <name type="common">Orbweaver spider</name>
    <name type="synonym">Epeira ventricosa</name>
    <dbReference type="NCBI Taxonomy" id="182803"/>
    <lineage>
        <taxon>Eukaryota</taxon>
        <taxon>Metazoa</taxon>
        <taxon>Ecdysozoa</taxon>
        <taxon>Arthropoda</taxon>
        <taxon>Chelicerata</taxon>
        <taxon>Arachnida</taxon>
        <taxon>Araneae</taxon>
        <taxon>Araneomorphae</taxon>
        <taxon>Entelegynae</taxon>
        <taxon>Araneoidea</taxon>
        <taxon>Araneidae</taxon>
        <taxon>Araneus</taxon>
    </lineage>
</organism>
<evidence type="ECO:0000313" key="1">
    <source>
        <dbReference type="EMBL" id="GBN46805.1"/>
    </source>
</evidence>
<dbReference type="EMBL" id="BGPR01010559">
    <property type="protein sequence ID" value="GBN46805.1"/>
    <property type="molecule type" value="Genomic_DNA"/>
</dbReference>
<comment type="caution">
    <text evidence="1">The sequence shown here is derived from an EMBL/GenBank/DDBJ whole genome shotgun (WGS) entry which is preliminary data.</text>
</comment>
<sequence>MATVQQDPHFCFHGSKSAVTVQRCFHLEYRNYHCKLRTLTSVGSGRTVLGSKPNFTEEPPRKRVCCTLNPSGPNVLPLMWCGRDFNFLIVLTNA</sequence>
<gene>
    <name evidence="1" type="ORF">AVEN_55918_1</name>
</gene>
<evidence type="ECO:0000313" key="2">
    <source>
        <dbReference type="Proteomes" id="UP000499080"/>
    </source>
</evidence>
<accession>A0A4Y2P4H6</accession>
<dbReference type="AlphaFoldDB" id="A0A4Y2P4H6"/>
<dbReference type="Proteomes" id="UP000499080">
    <property type="component" value="Unassembled WGS sequence"/>
</dbReference>
<proteinExistence type="predicted"/>
<name>A0A4Y2P4H6_ARAVE</name>
<protein>
    <recommendedName>
        <fullName evidence="3">DUF4817 domain-containing protein</fullName>
    </recommendedName>
</protein>